<dbReference type="Proteomes" id="UP001174691">
    <property type="component" value="Unassembled WGS sequence"/>
</dbReference>
<dbReference type="Gene3D" id="1.20.1050.10">
    <property type="match status" value="1"/>
</dbReference>
<dbReference type="InterPro" id="IPR010987">
    <property type="entry name" value="Glutathione-S-Trfase_C-like"/>
</dbReference>
<dbReference type="InterPro" id="IPR058268">
    <property type="entry name" value="DUF7962"/>
</dbReference>
<evidence type="ECO:0000256" key="1">
    <source>
        <dbReference type="SAM" id="MobiDB-lite"/>
    </source>
</evidence>
<dbReference type="InterPro" id="IPR036282">
    <property type="entry name" value="Glutathione-S-Trfase_C_sf"/>
</dbReference>
<dbReference type="InterPro" id="IPR036249">
    <property type="entry name" value="Thioredoxin-like_sf"/>
</dbReference>
<evidence type="ECO:0000313" key="3">
    <source>
        <dbReference type="EMBL" id="KAJ9165376.1"/>
    </source>
</evidence>
<dbReference type="InterPro" id="IPR004045">
    <property type="entry name" value="Glutathione_S-Trfase_N"/>
</dbReference>
<gene>
    <name evidence="3" type="ORF">NKR19_g425</name>
</gene>
<evidence type="ECO:0000313" key="4">
    <source>
        <dbReference type="Proteomes" id="UP001174691"/>
    </source>
</evidence>
<protein>
    <submittedName>
        <fullName evidence="3">Glutathione S-transferase</fullName>
    </submittedName>
</protein>
<dbReference type="CDD" id="cd00570">
    <property type="entry name" value="GST_N_family"/>
    <property type="match status" value="1"/>
</dbReference>
<name>A0AA38VTX9_9PEZI</name>
<proteinExistence type="predicted"/>
<accession>A0AA38VTX9</accession>
<reference evidence="3" key="1">
    <citation type="submission" date="2022-07" db="EMBL/GenBank/DDBJ databases">
        <title>Fungi with potential for degradation of polypropylene.</title>
        <authorList>
            <person name="Gostincar C."/>
        </authorList>
    </citation>
    <scope>NUCLEOTIDE SEQUENCE</scope>
    <source>
        <strain evidence="3">EXF-13287</strain>
    </source>
</reference>
<sequence>MSGELPIVLYHYAYSPYARRVVWYLHLRGIPYTQCLQPPILPRPDLTRLGIKYRRIPILSVGRDVYLDTRLIIAKLEQLFPSIPKLGASSLDQKAVERLLERLSVDGGVFTSAMRLIPADLPLLKDPKFQRDRADFTGQKLTRETAAALRPEAVNEIRQVMDLLETTLFADGRDWILKSSNPTLADIEAVWPLHWLSSMPGALPADQVSAAQFPKVYAWIQRFQKAVSAAKASQPKPATVSGEEAEKLITQSPFNEAEGQVDAADGLATFHGLSKGAKVAVWPTDTGANHRDVGKLVSLTPTEVVIEPEQGGKVRLHAPRHGFRVRPAEGPTANL</sequence>
<dbReference type="AlphaFoldDB" id="A0AA38VTX9"/>
<feature type="region of interest" description="Disordered" evidence="1">
    <location>
        <begin position="316"/>
        <end position="335"/>
    </location>
</feature>
<dbReference type="Pfam" id="PF25907">
    <property type="entry name" value="DUF7962"/>
    <property type="match status" value="1"/>
</dbReference>
<dbReference type="SUPFAM" id="SSF52833">
    <property type="entry name" value="Thioredoxin-like"/>
    <property type="match status" value="1"/>
</dbReference>
<organism evidence="3 4">
    <name type="scientific">Coniochaeta hoffmannii</name>
    <dbReference type="NCBI Taxonomy" id="91930"/>
    <lineage>
        <taxon>Eukaryota</taxon>
        <taxon>Fungi</taxon>
        <taxon>Dikarya</taxon>
        <taxon>Ascomycota</taxon>
        <taxon>Pezizomycotina</taxon>
        <taxon>Sordariomycetes</taxon>
        <taxon>Sordariomycetidae</taxon>
        <taxon>Coniochaetales</taxon>
        <taxon>Coniochaetaceae</taxon>
        <taxon>Coniochaeta</taxon>
    </lineage>
</organism>
<evidence type="ECO:0000259" key="2">
    <source>
        <dbReference type="PROSITE" id="PS50405"/>
    </source>
</evidence>
<dbReference type="SUPFAM" id="SSF47616">
    <property type="entry name" value="GST C-terminal domain-like"/>
    <property type="match status" value="1"/>
</dbReference>
<dbReference type="PROSITE" id="PS50405">
    <property type="entry name" value="GST_CTER"/>
    <property type="match status" value="1"/>
</dbReference>
<dbReference type="Gene3D" id="3.40.30.110">
    <property type="match status" value="2"/>
</dbReference>
<comment type="caution">
    <text evidence="3">The sequence shown here is derived from an EMBL/GenBank/DDBJ whole genome shotgun (WGS) entry which is preliminary data.</text>
</comment>
<keyword evidence="4" id="KW-1185">Reference proteome</keyword>
<feature type="domain" description="GST C-terminal" evidence="2">
    <location>
        <begin position="98"/>
        <end position="249"/>
    </location>
</feature>
<dbReference type="Pfam" id="PF13417">
    <property type="entry name" value="GST_N_3"/>
    <property type="match status" value="1"/>
</dbReference>
<dbReference type="EMBL" id="JANBVN010000004">
    <property type="protein sequence ID" value="KAJ9165376.1"/>
    <property type="molecule type" value="Genomic_DNA"/>
</dbReference>